<dbReference type="RefSeq" id="WP_145057183.1">
    <property type="nucleotide sequence ID" value="NZ_CP036263.1"/>
</dbReference>
<gene>
    <name evidence="2" type="ORF">HG15A2_03400</name>
</gene>
<sequence length="180" mass="20874">MPSDDFPNAPDIGHAFESVKRTTPTDKAQEGPQHYPEIDRLDLSTRDYTPGGTLEQEVHTGLSDNARREYQERMQRAEPPEEDYYLDQIQQRFDEQIKEADRKREEEQMRDAAEKENTNYGRDNEQADQGNEQEKPRQPHNYDMPEKETTEPLPKPPAHGVKPRPGRTGGHDRSDDGHEH</sequence>
<accession>A0A517MQC7</accession>
<feature type="compositionally biased region" description="Basic and acidic residues" evidence="1">
    <location>
        <begin position="17"/>
        <end position="29"/>
    </location>
</feature>
<name>A0A517MQC7_9BACT</name>
<dbReference type="OrthoDB" id="9955997at2"/>
<dbReference type="Proteomes" id="UP000319852">
    <property type="component" value="Chromosome"/>
</dbReference>
<feature type="compositionally biased region" description="Basic and acidic residues" evidence="1">
    <location>
        <begin position="36"/>
        <end position="45"/>
    </location>
</feature>
<dbReference type="AlphaFoldDB" id="A0A517MQC7"/>
<proteinExistence type="predicted"/>
<feature type="compositionally biased region" description="Basic and acidic residues" evidence="1">
    <location>
        <begin position="65"/>
        <end position="79"/>
    </location>
</feature>
<organism evidence="2 3">
    <name type="scientific">Adhaeretor mobilis</name>
    <dbReference type="NCBI Taxonomy" id="1930276"/>
    <lineage>
        <taxon>Bacteria</taxon>
        <taxon>Pseudomonadati</taxon>
        <taxon>Planctomycetota</taxon>
        <taxon>Planctomycetia</taxon>
        <taxon>Pirellulales</taxon>
        <taxon>Lacipirellulaceae</taxon>
        <taxon>Adhaeretor</taxon>
    </lineage>
</organism>
<evidence type="ECO:0000256" key="1">
    <source>
        <dbReference type="SAM" id="MobiDB-lite"/>
    </source>
</evidence>
<reference evidence="2 3" key="1">
    <citation type="submission" date="2019-02" db="EMBL/GenBank/DDBJ databases">
        <title>Deep-cultivation of Planctomycetes and their phenomic and genomic characterization uncovers novel biology.</title>
        <authorList>
            <person name="Wiegand S."/>
            <person name="Jogler M."/>
            <person name="Boedeker C."/>
            <person name="Pinto D."/>
            <person name="Vollmers J."/>
            <person name="Rivas-Marin E."/>
            <person name="Kohn T."/>
            <person name="Peeters S.H."/>
            <person name="Heuer A."/>
            <person name="Rast P."/>
            <person name="Oberbeckmann S."/>
            <person name="Bunk B."/>
            <person name="Jeske O."/>
            <person name="Meyerdierks A."/>
            <person name="Storesund J.E."/>
            <person name="Kallscheuer N."/>
            <person name="Luecker S."/>
            <person name="Lage O.M."/>
            <person name="Pohl T."/>
            <person name="Merkel B.J."/>
            <person name="Hornburger P."/>
            <person name="Mueller R.-W."/>
            <person name="Bruemmer F."/>
            <person name="Labrenz M."/>
            <person name="Spormann A.M."/>
            <person name="Op den Camp H."/>
            <person name="Overmann J."/>
            <person name="Amann R."/>
            <person name="Jetten M.S.M."/>
            <person name="Mascher T."/>
            <person name="Medema M.H."/>
            <person name="Devos D.P."/>
            <person name="Kaster A.-K."/>
            <person name="Ovreas L."/>
            <person name="Rohde M."/>
            <person name="Galperin M.Y."/>
            <person name="Jogler C."/>
        </authorList>
    </citation>
    <scope>NUCLEOTIDE SEQUENCE [LARGE SCALE GENOMIC DNA]</scope>
    <source>
        <strain evidence="2 3">HG15A2</strain>
    </source>
</reference>
<dbReference type="EMBL" id="CP036263">
    <property type="protein sequence ID" value="QDS97081.1"/>
    <property type="molecule type" value="Genomic_DNA"/>
</dbReference>
<feature type="compositionally biased region" description="Basic and acidic residues" evidence="1">
    <location>
        <begin position="92"/>
        <end position="125"/>
    </location>
</feature>
<feature type="region of interest" description="Disordered" evidence="1">
    <location>
        <begin position="1"/>
        <end position="180"/>
    </location>
</feature>
<evidence type="ECO:0000313" key="2">
    <source>
        <dbReference type="EMBL" id="QDS97081.1"/>
    </source>
</evidence>
<protein>
    <submittedName>
        <fullName evidence="2">Uncharacterized protein</fullName>
    </submittedName>
</protein>
<dbReference type="KEGG" id="amob:HG15A2_03400"/>
<feature type="compositionally biased region" description="Basic and acidic residues" evidence="1">
    <location>
        <begin position="169"/>
        <end position="180"/>
    </location>
</feature>
<keyword evidence="3" id="KW-1185">Reference proteome</keyword>
<evidence type="ECO:0000313" key="3">
    <source>
        <dbReference type="Proteomes" id="UP000319852"/>
    </source>
</evidence>